<dbReference type="SUPFAM" id="SSF64307">
    <property type="entry name" value="SirA-like"/>
    <property type="match status" value="1"/>
</dbReference>
<dbReference type="RefSeq" id="WP_310576490.1">
    <property type="nucleotide sequence ID" value="NZ_JAVKPK010000051.1"/>
</dbReference>
<dbReference type="Gene3D" id="3.30.110.40">
    <property type="entry name" value="TusA-like domain"/>
    <property type="match status" value="1"/>
</dbReference>
<evidence type="ECO:0000313" key="2">
    <source>
        <dbReference type="EMBL" id="MDR7666462.1"/>
    </source>
</evidence>
<dbReference type="Pfam" id="PF01206">
    <property type="entry name" value="TusA"/>
    <property type="match status" value="1"/>
</dbReference>
<dbReference type="Proteomes" id="UP001246244">
    <property type="component" value="Unassembled WGS sequence"/>
</dbReference>
<name>A0ABU2D3N0_9EURY</name>
<dbReference type="InterPro" id="IPR001455">
    <property type="entry name" value="TusA-like"/>
</dbReference>
<dbReference type="PANTHER" id="PTHR33279">
    <property type="entry name" value="SULFUR CARRIER PROTEIN YEDF-RELATED"/>
    <property type="match status" value="1"/>
</dbReference>
<dbReference type="InterPro" id="IPR036868">
    <property type="entry name" value="TusA-like_sf"/>
</dbReference>
<comment type="caution">
    <text evidence="2">The sequence shown here is derived from an EMBL/GenBank/DDBJ whole genome shotgun (WGS) entry which is preliminary data.</text>
</comment>
<proteinExistence type="predicted"/>
<dbReference type="EMBL" id="JAVKPK010000051">
    <property type="protein sequence ID" value="MDR7666462.1"/>
    <property type="molecule type" value="Genomic_DNA"/>
</dbReference>
<evidence type="ECO:0000313" key="3">
    <source>
        <dbReference type="Proteomes" id="UP001246244"/>
    </source>
</evidence>
<accession>A0ABU2D3N0</accession>
<feature type="domain" description="UPF0033" evidence="1">
    <location>
        <begin position="31"/>
        <end position="55"/>
    </location>
</feature>
<dbReference type="PROSITE" id="PS01148">
    <property type="entry name" value="UPF0033"/>
    <property type="match status" value="1"/>
</dbReference>
<organism evidence="2 3">
    <name type="scientific">Methanosarcina baikalica</name>
    <dbReference type="NCBI Taxonomy" id="3073890"/>
    <lineage>
        <taxon>Archaea</taxon>
        <taxon>Methanobacteriati</taxon>
        <taxon>Methanobacteriota</taxon>
        <taxon>Stenosarchaea group</taxon>
        <taxon>Methanomicrobia</taxon>
        <taxon>Methanosarcinales</taxon>
        <taxon>Methanosarcinaceae</taxon>
        <taxon>Methanosarcina</taxon>
    </lineage>
</organism>
<evidence type="ECO:0000259" key="1">
    <source>
        <dbReference type="PROSITE" id="PS01148"/>
    </source>
</evidence>
<protein>
    <submittedName>
        <fullName evidence="2">Sulfurtransferase TusA family protein</fullName>
    </submittedName>
</protein>
<reference evidence="3" key="1">
    <citation type="submission" date="2023-07" db="EMBL/GenBank/DDBJ databases">
        <title>Whole-genome sequencing of a new Methanosarcina sp. Z-7115.</title>
        <authorList>
            <person name="Zhilina T.N."/>
            <person name="Merkel A.Y."/>
        </authorList>
    </citation>
    <scope>NUCLEOTIDE SEQUENCE [LARGE SCALE GENOMIC DNA]</scope>
    <source>
        <strain evidence="3">Z-7115</strain>
    </source>
</reference>
<dbReference type="CDD" id="cd00291">
    <property type="entry name" value="SirA_YedF_YeeD"/>
    <property type="match status" value="1"/>
</dbReference>
<keyword evidence="3" id="KW-1185">Reference proteome</keyword>
<sequence>MNLGKCSRQNCCQNSPVSLTLGGKNNGRNGINVRGQTCPVPLIECRKAFKKDSPGDLVIVKGMHQASKKEIPMACKAMGLEVLGIKDKEDGKEWEIKIWR</sequence>
<gene>
    <name evidence="2" type="ORF">RG963_11855</name>
</gene>
<dbReference type="PANTHER" id="PTHR33279:SF18">
    <property type="entry name" value="SULFUR CARRIER PROTEIN MJ0990-RELATED"/>
    <property type="match status" value="1"/>
</dbReference>